<gene>
    <name evidence="2" type="ORF">DSPE1174_LOCUS20348</name>
</gene>
<accession>A0A7S2DAA0</accession>
<proteinExistence type="predicted"/>
<feature type="region of interest" description="Disordered" evidence="1">
    <location>
        <begin position="46"/>
        <end position="104"/>
    </location>
</feature>
<sequence length="104" mass="11190">MPKLQCLQTAHEIPDFILKQTPKVLKNGGGRGTMAVKALAATVDTGSKNGISSSLDACEDEESIEAEMYGDRQDDNNDDASSSSRGNNNNSEDAAKRPRLEYVT</sequence>
<reference evidence="2" key="1">
    <citation type="submission" date="2021-01" db="EMBL/GenBank/DDBJ databases">
        <authorList>
            <person name="Corre E."/>
            <person name="Pelletier E."/>
            <person name="Niang G."/>
            <person name="Scheremetjew M."/>
            <person name="Finn R."/>
            <person name="Kale V."/>
            <person name="Holt S."/>
            <person name="Cochrane G."/>
            <person name="Meng A."/>
            <person name="Brown T."/>
            <person name="Cohen L."/>
        </authorList>
    </citation>
    <scope>NUCLEOTIDE SEQUENCE</scope>
    <source>
        <strain evidence="2">CCMP1381</strain>
    </source>
</reference>
<feature type="compositionally biased region" description="Basic and acidic residues" evidence="1">
    <location>
        <begin position="93"/>
        <end position="104"/>
    </location>
</feature>
<feature type="compositionally biased region" description="Polar residues" evidence="1">
    <location>
        <begin position="46"/>
        <end position="55"/>
    </location>
</feature>
<evidence type="ECO:0000313" key="2">
    <source>
        <dbReference type="EMBL" id="CAD9448115.1"/>
    </source>
</evidence>
<organism evidence="2">
    <name type="scientific">Octactis speculum</name>
    <dbReference type="NCBI Taxonomy" id="3111310"/>
    <lineage>
        <taxon>Eukaryota</taxon>
        <taxon>Sar</taxon>
        <taxon>Stramenopiles</taxon>
        <taxon>Ochrophyta</taxon>
        <taxon>Dictyochophyceae</taxon>
        <taxon>Dictyochales</taxon>
        <taxon>Dictyochaceae</taxon>
        <taxon>Octactis</taxon>
    </lineage>
</organism>
<feature type="compositionally biased region" description="Low complexity" evidence="1">
    <location>
        <begin position="79"/>
        <end position="92"/>
    </location>
</feature>
<dbReference type="AlphaFoldDB" id="A0A7S2DAA0"/>
<protein>
    <submittedName>
        <fullName evidence="2">Uncharacterized protein</fullName>
    </submittedName>
</protein>
<name>A0A7S2DAA0_9STRA</name>
<dbReference type="EMBL" id="HBGS01039502">
    <property type="protein sequence ID" value="CAD9448115.1"/>
    <property type="molecule type" value="Transcribed_RNA"/>
</dbReference>
<evidence type="ECO:0000256" key="1">
    <source>
        <dbReference type="SAM" id="MobiDB-lite"/>
    </source>
</evidence>